<evidence type="ECO:0000256" key="1">
    <source>
        <dbReference type="SAM" id="Coils"/>
    </source>
</evidence>
<evidence type="ECO:0000313" key="2">
    <source>
        <dbReference type="EMBL" id="JAP08604.1"/>
    </source>
</evidence>
<accession>A0A0V0GKE6</accession>
<reference evidence="2" key="1">
    <citation type="submission" date="2015-12" db="EMBL/GenBank/DDBJ databases">
        <title>Gene expression during late stages of embryo sac development: a critical building block for successful pollen-pistil interactions.</title>
        <authorList>
            <person name="Liu Y."/>
            <person name="Joly V."/>
            <person name="Sabar M."/>
            <person name="Matton D.P."/>
        </authorList>
    </citation>
    <scope>NUCLEOTIDE SEQUENCE</scope>
</reference>
<keyword evidence="1" id="KW-0175">Coiled coil</keyword>
<sequence length="71" mass="8425">MEENRKKINNMVQEIQISEELQEKLASTTSDVQVLQSELKQVKEMDRWTQKNESLRFGSDFLEKTYLCCSH</sequence>
<organism evidence="2">
    <name type="scientific">Solanum chacoense</name>
    <name type="common">Chaco potato</name>
    <dbReference type="NCBI Taxonomy" id="4108"/>
    <lineage>
        <taxon>Eukaryota</taxon>
        <taxon>Viridiplantae</taxon>
        <taxon>Streptophyta</taxon>
        <taxon>Embryophyta</taxon>
        <taxon>Tracheophyta</taxon>
        <taxon>Spermatophyta</taxon>
        <taxon>Magnoliopsida</taxon>
        <taxon>eudicotyledons</taxon>
        <taxon>Gunneridae</taxon>
        <taxon>Pentapetalae</taxon>
        <taxon>asterids</taxon>
        <taxon>lamiids</taxon>
        <taxon>Solanales</taxon>
        <taxon>Solanaceae</taxon>
        <taxon>Solanoideae</taxon>
        <taxon>Solaneae</taxon>
        <taxon>Solanum</taxon>
    </lineage>
</organism>
<feature type="coiled-coil region" evidence="1">
    <location>
        <begin position="1"/>
        <end position="45"/>
    </location>
</feature>
<dbReference type="EMBL" id="GEDG01036620">
    <property type="protein sequence ID" value="JAP08604.1"/>
    <property type="molecule type" value="Transcribed_RNA"/>
</dbReference>
<protein>
    <submittedName>
        <fullName evidence="2">Putative ovule protein</fullName>
    </submittedName>
</protein>
<dbReference type="AlphaFoldDB" id="A0A0V0GKE6"/>
<name>A0A0V0GKE6_SOLCH</name>
<proteinExistence type="predicted"/>